<dbReference type="Proteomes" id="UP000827892">
    <property type="component" value="Chromosome V"/>
</dbReference>
<dbReference type="InterPro" id="IPR019422">
    <property type="entry name" value="7TM_GPCR_serpentine_rcpt_Srh"/>
</dbReference>
<evidence type="ECO:0000259" key="2">
    <source>
        <dbReference type="SMART" id="SM00256"/>
    </source>
</evidence>
<gene>
    <name evidence="3" type="ORF">L3Y34_009316</name>
</gene>
<accession>A0AAE9D2B1</accession>
<evidence type="ECO:0000256" key="1">
    <source>
        <dbReference type="SAM" id="Phobius"/>
    </source>
</evidence>
<dbReference type="EMBL" id="CP090895">
    <property type="protein sequence ID" value="ULT91608.1"/>
    <property type="molecule type" value="Genomic_DNA"/>
</dbReference>
<feature type="transmembrane region" description="Helical" evidence="1">
    <location>
        <begin position="239"/>
        <end position="272"/>
    </location>
</feature>
<feature type="domain" description="F-box" evidence="2">
    <location>
        <begin position="347"/>
        <end position="387"/>
    </location>
</feature>
<evidence type="ECO:0000313" key="4">
    <source>
        <dbReference type="Proteomes" id="UP000827892"/>
    </source>
</evidence>
<feature type="transmembrane region" description="Helical" evidence="1">
    <location>
        <begin position="138"/>
        <end position="157"/>
    </location>
</feature>
<feature type="transmembrane region" description="Helical" evidence="1">
    <location>
        <begin position="52"/>
        <end position="71"/>
    </location>
</feature>
<feature type="transmembrane region" description="Helical" evidence="1">
    <location>
        <begin position="91"/>
        <end position="117"/>
    </location>
</feature>
<dbReference type="SUPFAM" id="SSF81321">
    <property type="entry name" value="Family A G protein-coupled receptor-like"/>
    <property type="match status" value="1"/>
</dbReference>
<dbReference type="Pfam" id="PF00646">
    <property type="entry name" value="F-box"/>
    <property type="match status" value="1"/>
</dbReference>
<reference evidence="3 4" key="1">
    <citation type="submission" date="2022-02" db="EMBL/GenBank/DDBJ databases">
        <title>Chromosome-level reference genomes for two strains of Caenorhabditis briggsae: an improved platform for comparative genomics.</title>
        <authorList>
            <person name="Stevens L."/>
            <person name="Andersen E.C."/>
        </authorList>
    </citation>
    <scope>NUCLEOTIDE SEQUENCE [LARGE SCALE GENOMIC DNA]</scope>
    <source>
        <strain evidence="3">QX1410_ONT</strain>
        <tissue evidence="3">Whole-organism</tissue>
    </source>
</reference>
<dbReference type="Pfam" id="PF10318">
    <property type="entry name" value="7TM_GPCR_Srh"/>
    <property type="match status" value="1"/>
</dbReference>
<organism evidence="3 4">
    <name type="scientific">Caenorhabditis briggsae</name>
    <dbReference type="NCBI Taxonomy" id="6238"/>
    <lineage>
        <taxon>Eukaryota</taxon>
        <taxon>Metazoa</taxon>
        <taxon>Ecdysozoa</taxon>
        <taxon>Nematoda</taxon>
        <taxon>Chromadorea</taxon>
        <taxon>Rhabditida</taxon>
        <taxon>Rhabditina</taxon>
        <taxon>Rhabditomorpha</taxon>
        <taxon>Rhabditoidea</taxon>
        <taxon>Rhabditidae</taxon>
        <taxon>Peloderinae</taxon>
        <taxon>Caenorhabditis</taxon>
    </lineage>
</organism>
<sequence length="593" mass="68822">MVELPGESIFASAQFFSLTLYIIGIFSFPIHVFGGFCIFFQTPESMKSVKWSMFNLHLWSSCLDLTVSLLTQPNLLKSTWSGIPYGILYKFGVSLALQSYMVSTLFCLVAVSIITIFENRYFLIFAEHTWWRRARYPIMATNYILALLYYLPTVLAVPEQTYARQIIFRDFPEFKLLDTPSNPVYVLVLDNPWVSVRQIAMESTVVLEALVFVLLLKIKMKNVVKEMKMSENTAKLQKAFLKALYIQVSLPLLVILIPSAISVFSGILGISTQSVNNLVYITFSCHGLTSTIVMILIQNPYQEFCFGIVRKQKVRTTTVSSVKFGRVRVKEEAHCHFEKMNPSLTDMPDVVLRQIFTDVGCPEIFNLRKVCRFFREFLQKFPIDSRIPLINITIYKELRIIKLKPGIMETDGIRYSKQETHFKKFYMHYSNFPHISSLLKLLDAEKIEEIATFSMIKNDIGIEDLVKLDHWKNAKRIKIYNVPINASLQNFLHFEEVTVEFTRISADEMILVTENLLKSTIAREFRIGYTGFENEIQFLNYLGPPRTSDDETNQKIWYKRIENSSESLFIFQSTEHNNYFRLSRIPLSDFPEN</sequence>
<proteinExistence type="predicted"/>
<dbReference type="PANTHER" id="PTHR22941:SF48">
    <property type="entry name" value="G PROTEIN-COUPLED RECEPTOR-RELATED"/>
    <property type="match status" value="1"/>
</dbReference>
<feature type="transmembrane region" description="Helical" evidence="1">
    <location>
        <begin position="20"/>
        <end position="40"/>
    </location>
</feature>
<dbReference type="PANTHER" id="PTHR22941">
    <property type="entry name" value="SERPENTINE RECEPTOR"/>
    <property type="match status" value="1"/>
</dbReference>
<keyword evidence="1" id="KW-0472">Membrane</keyword>
<protein>
    <recommendedName>
        <fullName evidence="2">F-box domain-containing protein</fullName>
    </recommendedName>
</protein>
<keyword evidence="1" id="KW-0812">Transmembrane</keyword>
<dbReference type="InterPro" id="IPR001810">
    <property type="entry name" value="F-box_dom"/>
</dbReference>
<name>A0AAE9D2B1_CAEBR</name>
<dbReference type="AlphaFoldDB" id="A0AAE9D2B1"/>
<dbReference type="InterPro" id="IPR053220">
    <property type="entry name" value="Nematode_rcpt-like_serp_H"/>
</dbReference>
<dbReference type="Pfam" id="PF01827">
    <property type="entry name" value="FTH"/>
    <property type="match status" value="1"/>
</dbReference>
<dbReference type="SMART" id="SM00256">
    <property type="entry name" value="FBOX"/>
    <property type="match status" value="1"/>
</dbReference>
<keyword evidence="1" id="KW-1133">Transmembrane helix</keyword>
<feature type="transmembrane region" description="Helical" evidence="1">
    <location>
        <begin position="199"/>
        <end position="218"/>
    </location>
</feature>
<evidence type="ECO:0000313" key="3">
    <source>
        <dbReference type="EMBL" id="ULT91608.1"/>
    </source>
</evidence>
<dbReference type="InterPro" id="IPR002900">
    <property type="entry name" value="DUF38/FTH_CAE_spp"/>
</dbReference>